<dbReference type="PANTHER" id="PTHR21716">
    <property type="entry name" value="TRANSMEMBRANE PROTEIN"/>
    <property type="match status" value="1"/>
</dbReference>
<evidence type="ECO:0000256" key="3">
    <source>
        <dbReference type="ARBA" id="ARBA00022692"/>
    </source>
</evidence>
<comment type="subcellular location">
    <subcellularLocation>
        <location evidence="1">Membrane</location>
        <topology evidence="1">Multi-pass membrane protein</topology>
    </subcellularLocation>
</comment>
<evidence type="ECO:0000256" key="5">
    <source>
        <dbReference type="ARBA" id="ARBA00023136"/>
    </source>
</evidence>
<protein>
    <submittedName>
        <fullName evidence="8">Permease</fullName>
    </submittedName>
</protein>
<feature type="transmembrane region" description="Helical" evidence="7">
    <location>
        <begin position="308"/>
        <end position="329"/>
    </location>
</feature>
<name>A0A0A3Z1E0_BRAJP</name>
<dbReference type="InterPro" id="IPR002549">
    <property type="entry name" value="AI-2E-like"/>
</dbReference>
<sequence>MGRPNTVSKRIAKPGTSTASDRDASRNPVQQKPLPLGSGARMNARVVFAVAVVALSLWTAGGFLPPLIWATILAVTLWPLYIKFAARLTSGPTRLAAVAFTAIIALILFTPMALAIYQVAEQSGDIANWLKKARESGIEVPDWIARLPVVAEIAQQWWRDNLSDPKAATAWLKTINADDASGLFNTFGGQLMRRLFMLFFSLFALFVLLSNGRSVANRTIETCDRILGHPGEGVVQKIVDSIRGTVNGTVIVAIGEGLLIGVGYLAAGVPNAVMFTIITTAFAMLPFGAWAVFTAAAATLLSGGGSGIAAAGVFFWGAAVMLAGDHFVWPTLVGGAARLPFLFAFVGIFGGLAAFGLLGLFLGPVIMAVLLTVWREWIFRPEERSRSD</sequence>
<evidence type="ECO:0000256" key="6">
    <source>
        <dbReference type="SAM" id="MobiDB-lite"/>
    </source>
</evidence>
<feature type="transmembrane region" description="Helical" evidence="7">
    <location>
        <begin position="246"/>
        <end position="267"/>
    </location>
</feature>
<evidence type="ECO:0000256" key="2">
    <source>
        <dbReference type="ARBA" id="ARBA00009773"/>
    </source>
</evidence>
<feature type="transmembrane region" description="Helical" evidence="7">
    <location>
        <begin position="191"/>
        <end position="209"/>
    </location>
</feature>
<feature type="transmembrane region" description="Helical" evidence="7">
    <location>
        <begin position="341"/>
        <end position="374"/>
    </location>
</feature>
<feature type="transmembrane region" description="Helical" evidence="7">
    <location>
        <begin position="98"/>
        <end position="120"/>
    </location>
</feature>
<evidence type="ECO:0000256" key="4">
    <source>
        <dbReference type="ARBA" id="ARBA00022989"/>
    </source>
</evidence>
<keyword evidence="3 7" id="KW-0812">Transmembrane</keyword>
<dbReference type="EMBL" id="JRPN01000009">
    <property type="protein sequence ID" value="KGT79713.1"/>
    <property type="molecule type" value="Genomic_DNA"/>
</dbReference>
<accession>A0A0A3Z1E0</accession>
<feature type="region of interest" description="Disordered" evidence="6">
    <location>
        <begin position="1"/>
        <end position="36"/>
    </location>
</feature>
<comment type="caution">
    <text evidence="8">The sequence shown here is derived from an EMBL/GenBank/DDBJ whole genome shotgun (WGS) entry which is preliminary data.</text>
</comment>
<evidence type="ECO:0000313" key="8">
    <source>
        <dbReference type="EMBL" id="KGT79713.1"/>
    </source>
</evidence>
<keyword evidence="5 7" id="KW-0472">Membrane</keyword>
<proteinExistence type="inferred from homology"/>
<dbReference type="PANTHER" id="PTHR21716:SF61">
    <property type="entry name" value="BLR8064 PROTEIN"/>
    <property type="match status" value="1"/>
</dbReference>
<organism evidence="8 9">
    <name type="scientific">Bradyrhizobium japonicum</name>
    <dbReference type="NCBI Taxonomy" id="375"/>
    <lineage>
        <taxon>Bacteria</taxon>
        <taxon>Pseudomonadati</taxon>
        <taxon>Pseudomonadota</taxon>
        <taxon>Alphaproteobacteria</taxon>
        <taxon>Hyphomicrobiales</taxon>
        <taxon>Nitrobacteraceae</taxon>
        <taxon>Bradyrhizobium</taxon>
    </lineage>
</organism>
<feature type="transmembrane region" description="Helical" evidence="7">
    <location>
        <begin position="42"/>
        <end position="61"/>
    </location>
</feature>
<feature type="transmembrane region" description="Helical" evidence="7">
    <location>
        <begin position="67"/>
        <end position="86"/>
    </location>
</feature>
<dbReference type="Pfam" id="PF01594">
    <property type="entry name" value="AI-2E_transport"/>
    <property type="match status" value="1"/>
</dbReference>
<evidence type="ECO:0000256" key="7">
    <source>
        <dbReference type="SAM" id="Phobius"/>
    </source>
</evidence>
<keyword evidence="4 7" id="KW-1133">Transmembrane helix</keyword>
<evidence type="ECO:0000256" key="1">
    <source>
        <dbReference type="ARBA" id="ARBA00004141"/>
    </source>
</evidence>
<reference evidence="8 9" key="1">
    <citation type="submission" date="2014-09" db="EMBL/GenBank/DDBJ databases">
        <title>Draft genome of Bradyrhizobium japonicum Is-34.</title>
        <authorList>
            <person name="Tsurumaru H."/>
            <person name="Yamakawa T."/>
            <person name="Hashimoto S."/>
            <person name="Okizaki K."/>
            <person name="Kanesaki Y."/>
            <person name="Yoshikawa H."/>
            <person name="Yajima S."/>
        </authorList>
    </citation>
    <scope>NUCLEOTIDE SEQUENCE [LARGE SCALE GENOMIC DNA]</scope>
    <source>
        <strain evidence="8 9">Is-34</strain>
    </source>
</reference>
<comment type="similarity">
    <text evidence="2">Belongs to the autoinducer-2 exporter (AI-2E) (TC 2.A.86) family.</text>
</comment>
<dbReference type="AlphaFoldDB" id="A0A0A3Z1E0"/>
<gene>
    <name evidence="8" type="ORF">MA20_11035</name>
</gene>
<dbReference type="Proteomes" id="UP000030377">
    <property type="component" value="Unassembled WGS sequence"/>
</dbReference>
<feature type="transmembrane region" description="Helical" evidence="7">
    <location>
        <begin position="273"/>
        <end position="301"/>
    </location>
</feature>
<dbReference type="GO" id="GO:0016020">
    <property type="term" value="C:membrane"/>
    <property type="evidence" value="ECO:0007669"/>
    <property type="project" value="UniProtKB-SubCell"/>
</dbReference>
<evidence type="ECO:0000313" key="9">
    <source>
        <dbReference type="Proteomes" id="UP000030377"/>
    </source>
</evidence>